<sequence>MQSQRVEGKPHPVPKTIAYLGNRDRAISRLEASDYSAKDKLLSQVRAATPSVGKNHSKRGRPKQNPPA</sequence>
<keyword evidence="3" id="KW-1185">Reference proteome</keyword>
<evidence type="ECO:0000313" key="3">
    <source>
        <dbReference type="Proteomes" id="UP000010384"/>
    </source>
</evidence>
<organism evidence="2 3">
    <name type="scientific">Chroococcidiopsis thermalis (strain PCC 7203)</name>
    <dbReference type="NCBI Taxonomy" id="251229"/>
    <lineage>
        <taxon>Bacteria</taxon>
        <taxon>Bacillati</taxon>
        <taxon>Cyanobacteriota</taxon>
        <taxon>Cyanophyceae</taxon>
        <taxon>Chroococcidiopsidales</taxon>
        <taxon>Chroococcidiopsidaceae</taxon>
        <taxon>Chroococcidiopsis</taxon>
    </lineage>
</organism>
<dbReference type="STRING" id="251229.Chro_3800"/>
<gene>
    <name evidence="2" type="ORF">Chro_3800</name>
</gene>
<dbReference type="RefSeq" id="WP_015155770.1">
    <property type="nucleotide sequence ID" value="NC_019695.1"/>
</dbReference>
<accession>K9U2A2</accession>
<proteinExistence type="predicted"/>
<dbReference type="KEGG" id="cthe:Chro_3800"/>
<reference evidence="2 3" key="1">
    <citation type="submission" date="2012-06" db="EMBL/GenBank/DDBJ databases">
        <title>Finished chromosome of genome of Chroococcidiopsis thermalis PCC 7203.</title>
        <authorList>
            <consortium name="US DOE Joint Genome Institute"/>
            <person name="Gugger M."/>
            <person name="Coursin T."/>
            <person name="Rippka R."/>
            <person name="Tandeau De Marsac N."/>
            <person name="Huntemann M."/>
            <person name="Wei C.-L."/>
            <person name="Han J."/>
            <person name="Detter J.C."/>
            <person name="Han C."/>
            <person name="Tapia R."/>
            <person name="Davenport K."/>
            <person name="Daligault H."/>
            <person name="Erkkila T."/>
            <person name="Gu W."/>
            <person name="Munk A.C.C."/>
            <person name="Teshima H."/>
            <person name="Xu Y."/>
            <person name="Chain P."/>
            <person name="Chen A."/>
            <person name="Krypides N."/>
            <person name="Mavromatis K."/>
            <person name="Markowitz V."/>
            <person name="Szeto E."/>
            <person name="Ivanova N."/>
            <person name="Mikhailova N."/>
            <person name="Ovchinnikova G."/>
            <person name="Pagani I."/>
            <person name="Pati A."/>
            <person name="Goodwin L."/>
            <person name="Peters L."/>
            <person name="Pitluck S."/>
            <person name="Woyke T."/>
            <person name="Kerfeld C."/>
        </authorList>
    </citation>
    <scope>NUCLEOTIDE SEQUENCE [LARGE SCALE GENOMIC DNA]</scope>
    <source>
        <strain evidence="2 3">PCC 7203</strain>
    </source>
</reference>
<dbReference type="AlphaFoldDB" id="K9U2A2"/>
<dbReference type="HOGENOM" id="CLU_2786357_0_0_3"/>
<name>K9U2A2_CHRTP</name>
<dbReference type="Proteomes" id="UP000010384">
    <property type="component" value="Chromosome"/>
</dbReference>
<protein>
    <submittedName>
        <fullName evidence="2">Uncharacterized protein</fullName>
    </submittedName>
</protein>
<dbReference type="InParanoid" id="K9U2A2"/>
<evidence type="ECO:0000256" key="1">
    <source>
        <dbReference type="SAM" id="MobiDB-lite"/>
    </source>
</evidence>
<dbReference type="EMBL" id="CP003597">
    <property type="protein sequence ID" value="AFY89227.1"/>
    <property type="molecule type" value="Genomic_DNA"/>
</dbReference>
<feature type="region of interest" description="Disordered" evidence="1">
    <location>
        <begin position="46"/>
        <end position="68"/>
    </location>
</feature>
<evidence type="ECO:0000313" key="2">
    <source>
        <dbReference type="EMBL" id="AFY89227.1"/>
    </source>
</evidence>